<dbReference type="HOGENOM" id="CLU_1440721_0_0_1"/>
<protein>
    <submittedName>
        <fullName evidence="2">Uncharacterized protein</fullName>
    </submittedName>
</protein>
<dbReference type="Proteomes" id="UP000006790">
    <property type="component" value="Chromosome 4"/>
</dbReference>
<name>G8JSH5_ERECY</name>
<dbReference type="InParanoid" id="G8JSH5"/>
<accession>G8JSH5</accession>
<dbReference type="OMA" id="RIREPYS"/>
<proteinExistence type="predicted"/>
<gene>
    <name evidence="2" type="ordered locus">Ecym_4676</name>
</gene>
<dbReference type="RefSeq" id="XP_003646514.1">
    <property type="nucleotide sequence ID" value="XM_003646466.1"/>
</dbReference>
<dbReference type="eggNOG" id="ENOG502SBXV">
    <property type="taxonomic scope" value="Eukaryota"/>
</dbReference>
<organism evidence="2 3">
    <name type="scientific">Eremothecium cymbalariae (strain CBS 270.75 / DBVPG 7215 / KCTC 17166 / NRRL Y-17582)</name>
    <name type="common">Yeast</name>
    <dbReference type="NCBI Taxonomy" id="931890"/>
    <lineage>
        <taxon>Eukaryota</taxon>
        <taxon>Fungi</taxon>
        <taxon>Dikarya</taxon>
        <taxon>Ascomycota</taxon>
        <taxon>Saccharomycotina</taxon>
        <taxon>Saccharomycetes</taxon>
        <taxon>Saccharomycetales</taxon>
        <taxon>Saccharomycetaceae</taxon>
        <taxon>Eremothecium</taxon>
    </lineage>
</organism>
<dbReference type="GeneID" id="11470207"/>
<keyword evidence="3" id="KW-1185">Reference proteome</keyword>
<evidence type="ECO:0000313" key="3">
    <source>
        <dbReference type="Proteomes" id="UP000006790"/>
    </source>
</evidence>
<dbReference type="EMBL" id="CP002500">
    <property type="protein sequence ID" value="AET39697.1"/>
    <property type="molecule type" value="Genomic_DNA"/>
</dbReference>
<feature type="region of interest" description="Disordered" evidence="1">
    <location>
        <begin position="135"/>
        <end position="170"/>
    </location>
</feature>
<evidence type="ECO:0000313" key="2">
    <source>
        <dbReference type="EMBL" id="AET39697.1"/>
    </source>
</evidence>
<evidence type="ECO:0000256" key="1">
    <source>
        <dbReference type="SAM" id="MobiDB-lite"/>
    </source>
</evidence>
<feature type="region of interest" description="Disordered" evidence="1">
    <location>
        <begin position="1"/>
        <end position="22"/>
    </location>
</feature>
<dbReference type="OrthoDB" id="4068984at2759"/>
<dbReference type="KEGG" id="erc:Ecym_4676"/>
<dbReference type="AlphaFoldDB" id="G8JSH5"/>
<sequence>MNRNLHSSPPRIREPYSPYDDTSIDTSFEEDYQLHSEGSVVNAIIDRRRISRSQNHNPLLSSPTARSIAMNNHAKRARNRLRDNRLVKQRGDMEHYVLETERRLSLKRLNKEADKYAVKQEEINSILDALETQLPSSHDDTHQDSSSGSTASAHSSAGVNHDSEDDDAELIRILEQREEYERWVAEEHREMEEMLEAFNIN</sequence>
<reference evidence="3" key="1">
    <citation type="journal article" date="2012" name="G3 (Bethesda)">
        <title>Pichia sorbitophila, an interspecies yeast hybrid reveals early steps of genome resolution following polyploidization.</title>
        <authorList>
            <person name="Leh Louis V."/>
            <person name="Despons L."/>
            <person name="Friedrich A."/>
            <person name="Martin T."/>
            <person name="Durrens P."/>
            <person name="Casaregola S."/>
            <person name="Neuveglise C."/>
            <person name="Fairhead C."/>
            <person name="Marck C."/>
            <person name="Cruz J.A."/>
            <person name="Straub M.L."/>
            <person name="Kugler V."/>
            <person name="Sacerdot C."/>
            <person name="Uzunov Z."/>
            <person name="Thierry A."/>
            <person name="Weiss S."/>
            <person name="Bleykasten C."/>
            <person name="De Montigny J."/>
            <person name="Jacques N."/>
            <person name="Jung P."/>
            <person name="Lemaire M."/>
            <person name="Mallet S."/>
            <person name="Morel G."/>
            <person name="Richard G.F."/>
            <person name="Sarkar A."/>
            <person name="Savel G."/>
            <person name="Schacherer J."/>
            <person name="Seret M.L."/>
            <person name="Talla E."/>
            <person name="Samson G."/>
            <person name="Jubin C."/>
            <person name="Poulain J."/>
            <person name="Vacherie B."/>
            <person name="Barbe V."/>
            <person name="Pelletier E."/>
            <person name="Sherman D.J."/>
            <person name="Westhof E."/>
            <person name="Weissenbach J."/>
            <person name="Baret P.V."/>
            <person name="Wincker P."/>
            <person name="Gaillardin C."/>
            <person name="Dujon B."/>
            <person name="Souciet J.L."/>
        </authorList>
    </citation>
    <scope>NUCLEOTIDE SEQUENCE [LARGE SCALE GENOMIC DNA]</scope>
    <source>
        <strain evidence="3">CBS 270.75 / DBVPG 7215 / KCTC 17166 / NRRL Y-17582</strain>
    </source>
</reference>
<feature type="compositionally biased region" description="Low complexity" evidence="1">
    <location>
        <begin position="144"/>
        <end position="157"/>
    </location>
</feature>